<dbReference type="Proteomes" id="UP000018895">
    <property type="component" value="Unassembled WGS sequence"/>
</dbReference>
<dbReference type="EMBL" id="BAUU01000026">
    <property type="protein sequence ID" value="GAE31931.1"/>
    <property type="molecule type" value="Genomic_DNA"/>
</dbReference>
<dbReference type="OrthoDB" id="2912248at2"/>
<gene>
    <name evidence="1" type="ORF">JCM9152_3431</name>
</gene>
<sequence length="81" mass="9149">MTNVQINSTNIRYQDGDISRVDVYFHGRNARHTYSVTGYIPLTAKEYQGNEALAALTELVVDKLMKGLRGEEDTEVELEAE</sequence>
<evidence type="ECO:0000313" key="2">
    <source>
        <dbReference type="Proteomes" id="UP000018895"/>
    </source>
</evidence>
<keyword evidence="2" id="KW-1185">Reference proteome</keyword>
<organism evidence="1 2">
    <name type="scientific">Halalkalibacter hemicellulosilyticusJCM 9152</name>
    <dbReference type="NCBI Taxonomy" id="1236971"/>
    <lineage>
        <taxon>Bacteria</taxon>
        <taxon>Bacillati</taxon>
        <taxon>Bacillota</taxon>
        <taxon>Bacilli</taxon>
        <taxon>Bacillales</taxon>
        <taxon>Bacillaceae</taxon>
        <taxon>Halalkalibacter</taxon>
    </lineage>
</organism>
<accession>W4QIN4</accession>
<protein>
    <submittedName>
        <fullName evidence="1">Uncharacterized protein</fullName>
    </submittedName>
</protein>
<name>W4QIN4_9BACI</name>
<proteinExistence type="predicted"/>
<evidence type="ECO:0000313" key="1">
    <source>
        <dbReference type="EMBL" id="GAE31931.1"/>
    </source>
</evidence>
<dbReference type="RefSeq" id="WP_035346148.1">
    <property type="nucleotide sequence ID" value="NZ_BAUU01000026.1"/>
</dbReference>
<dbReference type="AlphaFoldDB" id="W4QIN4"/>
<reference evidence="1" key="1">
    <citation type="journal article" date="2014" name="Genome Announc.">
        <title>Draft Genome Sequences of Three Alkaliphilic Bacillus Strains, Bacillus wakoensis JCM 9140T, Bacillus akibai JCM 9157T, and Bacillus hemicellulosilyticus JCM 9152T.</title>
        <authorList>
            <person name="Yuki M."/>
            <person name="Oshima K."/>
            <person name="Suda W."/>
            <person name="Oshida Y."/>
            <person name="Kitamura K."/>
            <person name="Iida T."/>
            <person name="Hattori M."/>
            <person name="Ohkuma M."/>
        </authorList>
    </citation>
    <scope>NUCLEOTIDE SEQUENCE [LARGE SCALE GENOMIC DNA]</scope>
    <source>
        <strain evidence="1">JCM 9152</strain>
    </source>
</reference>
<comment type="caution">
    <text evidence="1">The sequence shown here is derived from an EMBL/GenBank/DDBJ whole genome shotgun (WGS) entry which is preliminary data.</text>
</comment>
<dbReference type="STRING" id="1236971.JCM9152_3431"/>